<sequence length="283" mass="32099">MDNKIYIFIPITYLVDGILGKFYVPSKYSQNILTSTCNLFYLASQQRTVWLSALQRVCIDHRAFMPSFPFENMSVKELEHAALSPSQLVDRLKNGSSNKALEPQRILPFEPLDSEAQPYSFSWLYLIPGGRFLFTESARKDHIALWDLGNVGTREEMTWLPVAVIDDGRLVLMDACPTADETGLLLSTYYVLHPLILNHFTSSSFDPWQCQVVIYEIYPSTPDPEFTPKGELNVNALIDISSNAGGCFVFLTEMDEIVLWNLATNDSITWEPPIIVTIHKPTH</sequence>
<evidence type="ECO:0000313" key="2">
    <source>
        <dbReference type="Proteomes" id="UP000001194"/>
    </source>
</evidence>
<dbReference type="OrthoDB" id="2688364at2759"/>
<dbReference type="InParanoid" id="B0DGE0"/>
<protein>
    <submittedName>
        <fullName evidence="1">Predicted protein</fullName>
    </submittedName>
</protein>
<gene>
    <name evidence="1" type="ORF">LACBIDRAFT_328910</name>
</gene>
<reference evidence="1 2" key="1">
    <citation type="journal article" date="2008" name="Nature">
        <title>The genome of Laccaria bicolor provides insights into mycorrhizal symbiosis.</title>
        <authorList>
            <person name="Martin F."/>
            <person name="Aerts A."/>
            <person name="Ahren D."/>
            <person name="Brun A."/>
            <person name="Danchin E.G.J."/>
            <person name="Duchaussoy F."/>
            <person name="Gibon J."/>
            <person name="Kohler A."/>
            <person name="Lindquist E."/>
            <person name="Pereda V."/>
            <person name="Salamov A."/>
            <person name="Shapiro H.J."/>
            <person name="Wuyts J."/>
            <person name="Blaudez D."/>
            <person name="Buee M."/>
            <person name="Brokstein P."/>
            <person name="Canbaeck B."/>
            <person name="Cohen D."/>
            <person name="Courty P.E."/>
            <person name="Coutinho P.M."/>
            <person name="Delaruelle C."/>
            <person name="Detter J.C."/>
            <person name="Deveau A."/>
            <person name="DiFazio S."/>
            <person name="Duplessis S."/>
            <person name="Fraissinet-Tachet L."/>
            <person name="Lucic E."/>
            <person name="Frey-Klett P."/>
            <person name="Fourrey C."/>
            <person name="Feussner I."/>
            <person name="Gay G."/>
            <person name="Grimwood J."/>
            <person name="Hoegger P.J."/>
            <person name="Jain P."/>
            <person name="Kilaru S."/>
            <person name="Labbe J."/>
            <person name="Lin Y.C."/>
            <person name="Legue V."/>
            <person name="Le Tacon F."/>
            <person name="Marmeisse R."/>
            <person name="Melayah D."/>
            <person name="Montanini B."/>
            <person name="Muratet M."/>
            <person name="Nehls U."/>
            <person name="Niculita-Hirzel H."/>
            <person name="Oudot-Le Secq M.P."/>
            <person name="Peter M."/>
            <person name="Quesneville H."/>
            <person name="Rajashekar B."/>
            <person name="Reich M."/>
            <person name="Rouhier N."/>
            <person name="Schmutz J."/>
            <person name="Yin T."/>
            <person name="Chalot M."/>
            <person name="Henrissat B."/>
            <person name="Kuees U."/>
            <person name="Lucas S."/>
            <person name="Van de Peer Y."/>
            <person name="Podila G.K."/>
            <person name="Polle A."/>
            <person name="Pukkila P.J."/>
            <person name="Richardson P.M."/>
            <person name="Rouze P."/>
            <person name="Sanders I.R."/>
            <person name="Stajich J.E."/>
            <person name="Tunlid A."/>
            <person name="Tuskan G."/>
            <person name="Grigoriev I.V."/>
        </authorList>
    </citation>
    <scope>NUCLEOTIDE SEQUENCE [LARGE SCALE GENOMIC DNA]</scope>
    <source>
        <strain evidence="2">S238N-H82 / ATCC MYA-4686</strain>
    </source>
</reference>
<dbReference type="AlphaFoldDB" id="B0DGE0"/>
<dbReference type="GeneID" id="6078722"/>
<dbReference type="Proteomes" id="UP000001194">
    <property type="component" value="Unassembled WGS sequence"/>
</dbReference>
<organism evidence="2">
    <name type="scientific">Laccaria bicolor (strain S238N-H82 / ATCC MYA-4686)</name>
    <name type="common">Bicoloured deceiver</name>
    <name type="synonym">Laccaria laccata var. bicolor</name>
    <dbReference type="NCBI Taxonomy" id="486041"/>
    <lineage>
        <taxon>Eukaryota</taxon>
        <taxon>Fungi</taxon>
        <taxon>Dikarya</taxon>
        <taxon>Basidiomycota</taxon>
        <taxon>Agaricomycotina</taxon>
        <taxon>Agaricomycetes</taxon>
        <taxon>Agaricomycetidae</taxon>
        <taxon>Agaricales</taxon>
        <taxon>Agaricineae</taxon>
        <taxon>Hydnangiaceae</taxon>
        <taxon>Laccaria</taxon>
    </lineage>
</organism>
<dbReference type="RefSeq" id="XP_001882995.1">
    <property type="nucleotide sequence ID" value="XM_001882960.1"/>
</dbReference>
<name>B0DGE0_LACBS</name>
<accession>B0DGE0</accession>
<dbReference type="HOGENOM" id="CLU_1082080_0_0_1"/>
<keyword evidence="2" id="KW-1185">Reference proteome</keyword>
<dbReference type="EMBL" id="DS547109">
    <property type="protein sequence ID" value="EDR06134.1"/>
    <property type="molecule type" value="Genomic_DNA"/>
</dbReference>
<evidence type="ECO:0000313" key="1">
    <source>
        <dbReference type="EMBL" id="EDR06134.1"/>
    </source>
</evidence>
<dbReference type="KEGG" id="lbc:LACBIDRAFT_328910"/>
<proteinExistence type="predicted"/>